<dbReference type="Proteomes" id="UP000001261">
    <property type="component" value="Unassembled WGS sequence"/>
</dbReference>
<proteinExistence type="predicted"/>
<keyword evidence="3" id="KW-1185">Reference proteome</keyword>
<sequence>MEGQGEGERFLAKKLILVTQLAWNTGIPRSGDSSFNIERQCSGLKALHRTRQAKARHGEAFPCISWLGKVFHLYALLLAELTFPHLGIERPKKGKGEVKAHSHPSGGPRANPRLPEAETRLEPRLKTAGRKGRSRIENHTFALRYFSRKKPRIGGYADVAP</sequence>
<accession>A0A0D8JXA9</accession>
<protein>
    <submittedName>
        <fullName evidence="2">Uncharacterized protein</fullName>
    </submittedName>
</protein>
<dbReference type="AlphaFoldDB" id="A0A0D8JXA9"/>
<dbReference type="KEGG" id="cim:CIMG_03850"/>
<dbReference type="EMBL" id="GG704916">
    <property type="protein sequence ID" value="KJF61571.1"/>
    <property type="molecule type" value="Genomic_DNA"/>
</dbReference>
<dbReference type="InParanoid" id="A0A0D8JXA9"/>
<organism evidence="2 3">
    <name type="scientific">Coccidioides immitis (strain RS)</name>
    <name type="common">Valley fever fungus</name>
    <dbReference type="NCBI Taxonomy" id="246410"/>
    <lineage>
        <taxon>Eukaryota</taxon>
        <taxon>Fungi</taxon>
        <taxon>Dikarya</taxon>
        <taxon>Ascomycota</taxon>
        <taxon>Pezizomycotina</taxon>
        <taxon>Eurotiomycetes</taxon>
        <taxon>Eurotiomycetidae</taxon>
        <taxon>Onygenales</taxon>
        <taxon>Onygenaceae</taxon>
        <taxon>Coccidioides</taxon>
    </lineage>
</organism>
<dbReference type="OMA" id="WNTGIPR"/>
<feature type="compositionally biased region" description="Basic and acidic residues" evidence="1">
    <location>
        <begin position="115"/>
        <end position="125"/>
    </location>
</feature>
<feature type="compositionally biased region" description="Basic and acidic residues" evidence="1">
    <location>
        <begin position="90"/>
        <end position="100"/>
    </location>
</feature>
<dbReference type="RefSeq" id="XP_012213631.1">
    <property type="nucleotide sequence ID" value="XM_012358208.1"/>
</dbReference>
<evidence type="ECO:0000256" key="1">
    <source>
        <dbReference type="SAM" id="MobiDB-lite"/>
    </source>
</evidence>
<reference evidence="3" key="2">
    <citation type="journal article" date="2010" name="Genome Res.">
        <title>Population genomic sequencing of Coccidioides fungi reveals recent hybridization and transposon control.</title>
        <authorList>
            <person name="Neafsey D.E."/>
            <person name="Barker B.M."/>
            <person name="Sharpton T.J."/>
            <person name="Stajich J.E."/>
            <person name="Park D.J."/>
            <person name="Whiston E."/>
            <person name="Hung C.-Y."/>
            <person name="McMahan C."/>
            <person name="White J."/>
            <person name="Sykes S."/>
            <person name="Heiman D."/>
            <person name="Young S."/>
            <person name="Zeng Q."/>
            <person name="Abouelleil A."/>
            <person name="Aftuck L."/>
            <person name="Bessette D."/>
            <person name="Brown A."/>
            <person name="FitzGerald M."/>
            <person name="Lui A."/>
            <person name="Macdonald J.P."/>
            <person name="Priest M."/>
            <person name="Orbach M.J."/>
            <person name="Galgiani J.N."/>
            <person name="Kirkland T.N."/>
            <person name="Cole G.T."/>
            <person name="Birren B.W."/>
            <person name="Henn M.R."/>
            <person name="Taylor J.W."/>
            <person name="Rounsley S.D."/>
        </authorList>
    </citation>
    <scope>GENOME REANNOTATION</scope>
    <source>
        <strain evidence="3">RS</strain>
    </source>
</reference>
<dbReference type="VEuPathDB" id="FungiDB:CIMG_03850"/>
<dbReference type="GeneID" id="4562593"/>
<evidence type="ECO:0000313" key="3">
    <source>
        <dbReference type="Proteomes" id="UP000001261"/>
    </source>
</evidence>
<reference evidence="3" key="1">
    <citation type="journal article" date="2009" name="Genome Res.">
        <title>Comparative genomic analyses of the human fungal pathogens Coccidioides and their relatives.</title>
        <authorList>
            <person name="Sharpton T.J."/>
            <person name="Stajich J.E."/>
            <person name="Rounsley S.D."/>
            <person name="Gardner M.J."/>
            <person name="Wortman J.R."/>
            <person name="Jordar V.S."/>
            <person name="Maiti R."/>
            <person name="Kodira C.D."/>
            <person name="Neafsey D.E."/>
            <person name="Zeng Q."/>
            <person name="Hung C.-Y."/>
            <person name="McMahan C."/>
            <person name="Muszewska A."/>
            <person name="Grynberg M."/>
            <person name="Mandel M.A."/>
            <person name="Kellner E.M."/>
            <person name="Barker B.M."/>
            <person name="Galgiani J.N."/>
            <person name="Orbach M.J."/>
            <person name="Kirkland T.N."/>
            <person name="Cole G.T."/>
            <person name="Henn M.R."/>
            <person name="Birren B.W."/>
            <person name="Taylor J.W."/>
        </authorList>
    </citation>
    <scope>NUCLEOTIDE SEQUENCE [LARGE SCALE GENOMIC DNA]</scope>
    <source>
        <strain evidence="3">RS</strain>
    </source>
</reference>
<gene>
    <name evidence="2" type="ORF">CIMG_03850</name>
</gene>
<evidence type="ECO:0000313" key="2">
    <source>
        <dbReference type="EMBL" id="KJF61571.1"/>
    </source>
</evidence>
<name>A0A0D8JXA9_COCIM</name>
<feature type="region of interest" description="Disordered" evidence="1">
    <location>
        <begin position="90"/>
        <end position="133"/>
    </location>
</feature>